<keyword evidence="2 11" id="KW-0808">Transferase</keyword>
<dbReference type="GO" id="GO:0004810">
    <property type="term" value="F:CCA tRNA nucleotidyltransferase activity"/>
    <property type="evidence" value="ECO:0007669"/>
    <property type="project" value="UniProtKB-UniRule"/>
</dbReference>
<keyword evidence="3 11" id="KW-0819">tRNA processing</keyword>
<feature type="binding site" evidence="11">
    <location>
        <position position="102"/>
    </location>
    <ligand>
        <name>CTP</name>
        <dbReference type="ChEBI" id="CHEBI:37563"/>
    </ligand>
</feature>
<dbReference type="GO" id="GO:0001680">
    <property type="term" value="P:tRNA 3'-terminal CCA addition"/>
    <property type="evidence" value="ECO:0007669"/>
    <property type="project" value="UniProtKB-UniRule"/>
</dbReference>
<dbReference type="EC" id="3.1.3.-" evidence="11"/>
<feature type="binding site" evidence="11">
    <location>
        <position position="163"/>
    </location>
    <ligand>
        <name>ATP</name>
        <dbReference type="ChEBI" id="CHEBI:30616"/>
    </ligand>
</feature>
<comment type="cofactor">
    <cofactor evidence="11">
        <name>Ni(2+)</name>
        <dbReference type="ChEBI" id="CHEBI:49786"/>
    </cofactor>
    <text evidence="11">Nickel for phosphatase activity.</text>
</comment>
<dbReference type="InterPro" id="IPR002646">
    <property type="entry name" value="PolA_pol_head_dom"/>
</dbReference>
<dbReference type="Pfam" id="PF01743">
    <property type="entry name" value="PolyA_pol"/>
    <property type="match status" value="1"/>
</dbReference>
<evidence type="ECO:0000259" key="12">
    <source>
        <dbReference type="PROSITE" id="PS51831"/>
    </source>
</evidence>
<evidence type="ECO:0000256" key="5">
    <source>
        <dbReference type="ARBA" id="ARBA00022723"/>
    </source>
</evidence>
<keyword evidence="1 11" id="KW-0533">Nickel</keyword>
<name>A0A554W9A6_9BURK</name>
<feature type="binding site" evidence="11">
    <location>
        <position position="160"/>
    </location>
    <ligand>
        <name>ATP</name>
        <dbReference type="ChEBI" id="CHEBI:30616"/>
    </ligand>
</feature>
<feature type="binding site" evidence="11">
    <location>
        <position position="160"/>
    </location>
    <ligand>
        <name>CTP</name>
        <dbReference type="ChEBI" id="CHEBI:37563"/>
    </ligand>
</feature>
<comment type="similarity">
    <text evidence="11">Belongs to the tRNA nucleotidyltransferase/poly(A) polymerase family. Bacterial CCA-adding enzyme type 1 subfamily.</text>
</comment>
<evidence type="ECO:0000256" key="10">
    <source>
        <dbReference type="ARBA" id="ARBA00022884"/>
    </source>
</evidence>
<comment type="function">
    <text evidence="11">Catalyzes the addition and repair of the essential 3'-terminal CCA sequence in tRNAs without using a nucleic acid template. Adds these three nucleotides in the order of C, C, and A to the tRNA nucleotide-73, using CTP and ATP as substrates and producing inorganic pyrophosphate. tRNA 3'-terminal CCA addition is required both for tRNA processing and repair. Also involved in tRNA surveillance by mediating tandem CCA addition to generate a CCACCA at the 3' terminus of unstable tRNAs. While stable tRNAs receive only 3'-terminal CCA, unstable tRNAs are marked with CCACCA and rapidly degraded.</text>
</comment>
<feature type="binding site" evidence="11">
    <location>
        <position position="8"/>
    </location>
    <ligand>
        <name>CTP</name>
        <dbReference type="ChEBI" id="CHEBI:37563"/>
    </ligand>
</feature>
<evidence type="ECO:0000256" key="4">
    <source>
        <dbReference type="ARBA" id="ARBA00022695"/>
    </source>
</evidence>
<dbReference type="InterPro" id="IPR050124">
    <property type="entry name" value="tRNA_CCA-adding_enzyme"/>
</dbReference>
<dbReference type="InterPro" id="IPR032828">
    <property type="entry name" value="PolyA_RNA-bd"/>
</dbReference>
<sequence>MQFFLVGGAVRDALMRHLHGAATPGSPAAESDRDWVVVGATPQAMAAQGFVPVGRDFPVFLHPQTHEEYALARTERKVAHGYHGFVFHTAPDVTLEQDLARRDLTINAMALPAAALRPDGRFDPDDPRLVDPYGGRRDLAAKVLRHVTPAFAEDPVRILRLARFAARWPDFTVAPETMALMRAMVERGEVDHLVPERVWQEIARGLMEPRPSRMLQVLRDCGALRVLLPEVDRLWGVPQRADHHPEVDTGVHLEMVLDMAARLQAPLAVRYACLGHDLGKGTTPPEILPRHHGHEARSARLLRQVGARWRVPRECQELADVVAREHGHIHRCGQLGPEATLRLLQRCDALRRPQRFEQVLLACECDARGRLHREDQPYPQAARLRAALQAALAVDTAAIAAAIQAQKPDAPDLGPRIGAAIERARVQAVAQALAAQDGAAPAEAEAANGGTT</sequence>
<keyword evidence="10 11" id="KW-0694">RNA-binding</keyword>
<evidence type="ECO:0000256" key="11">
    <source>
        <dbReference type="HAMAP-Rule" id="MF_01261"/>
    </source>
</evidence>
<feature type="binding site" evidence="11">
    <location>
        <position position="11"/>
    </location>
    <ligand>
        <name>CTP</name>
        <dbReference type="ChEBI" id="CHEBI:37563"/>
    </ligand>
</feature>
<gene>
    <name evidence="11 13" type="primary">cca</name>
    <name evidence="13" type="ORF">Talka_01057</name>
</gene>
<dbReference type="HAMAP" id="MF_01261">
    <property type="entry name" value="CCA_bact_type1"/>
    <property type="match status" value="1"/>
</dbReference>
<keyword evidence="5 11" id="KW-0479">Metal-binding</keyword>
<comment type="caution">
    <text evidence="13">The sequence shown here is derived from an EMBL/GenBank/DDBJ whole genome shotgun (WGS) entry which is preliminary data.</text>
</comment>
<keyword evidence="7 11" id="KW-0692">RNA repair</keyword>
<dbReference type="GO" id="GO:0000287">
    <property type="term" value="F:magnesium ion binding"/>
    <property type="evidence" value="ECO:0007669"/>
    <property type="project" value="UniProtKB-UniRule"/>
</dbReference>
<keyword evidence="14" id="KW-1185">Reference proteome</keyword>
<dbReference type="RefSeq" id="WP_143890086.1">
    <property type="nucleotide sequence ID" value="NZ_VJNB01000004.1"/>
</dbReference>
<keyword evidence="6 11" id="KW-0547">Nucleotide-binding</keyword>
<keyword evidence="8 11" id="KW-0067">ATP-binding</keyword>
<evidence type="ECO:0000256" key="2">
    <source>
        <dbReference type="ARBA" id="ARBA00022679"/>
    </source>
</evidence>
<evidence type="ECO:0000256" key="6">
    <source>
        <dbReference type="ARBA" id="ARBA00022741"/>
    </source>
</evidence>
<dbReference type="SUPFAM" id="SSF81891">
    <property type="entry name" value="Poly A polymerase C-terminal region-like"/>
    <property type="match status" value="1"/>
</dbReference>
<feature type="binding site" evidence="11">
    <location>
        <position position="11"/>
    </location>
    <ligand>
        <name>ATP</name>
        <dbReference type="ChEBI" id="CHEBI:30616"/>
    </ligand>
</feature>
<dbReference type="GO" id="GO:0016791">
    <property type="term" value="F:phosphatase activity"/>
    <property type="evidence" value="ECO:0007669"/>
    <property type="project" value="UniProtKB-UniRule"/>
</dbReference>
<dbReference type="InterPro" id="IPR006674">
    <property type="entry name" value="HD_domain"/>
</dbReference>
<reference evidence="13 14" key="1">
    <citation type="submission" date="2019-07" db="EMBL/GenBank/DDBJ databases">
        <title>Tepidimonas alkaliphilus YIM 72238 draft genome.</title>
        <authorList>
            <person name="Da Costa M.S."/>
            <person name="Froufe H.J.C."/>
            <person name="Egas C."/>
            <person name="Albuquerque L."/>
        </authorList>
    </citation>
    <scope>NUCLEOTIDE SEQUENCE [LARGE SCALE GENOMIC DNA]</scope>
    <source>
        <strain evidence="13 14">YIM 72238</strain>
    </source>
</reference>
<proteinExistence type="inferred from homology"/>
<dbReference type="PIRSF" id="PIRSF000813">
    <property type="entry name" value="CCA_bact"/>
    <property type="match status" value="1"/>
</dbReference>
<dbReference type="InterPro" id="IPR043519">
    <property type="entry name" value="NT_sf"/>
</dbReference>
<dbReference type="GO" id="GO:0000049">
    <property type="term" value="F:tRNA binding"/>
    <property type="evidence" value="ECO:0007669"/>
    <property type="project" value="UniProtKB-UniRule"/>
</dbReference>
<dbReference type="NCBIfam" id="NF008137">
    <property type="entry name" value="PRK10885.1"/>
    <property type="match status" value="1"/>
</dbReference>
<dbReference type="EC" id="2.7.7.72" evidence="11"/>
<keyword evidence="4 11" id="KW-0548">Nucleotidyltransferase</keyword>
<feature type="binding site" evidence="11">
    <location>
        <position position="102"/>
    </location>
    <ligand>
        <name>ATP</name>
        <dbReference type="ChEBI" id="CHEBI:30616"/>
    </ligand>
</feature>
<evidence type="ECO:0000256" key="7">
    <source>
        <dbReference type="ARBA" id="ARBA00022800"/>
    </source>
</evidence>
<dbReference type="Gene3D" id="1.10.3090.10">
    <property type="entry name" value="cca-adding enzyme, domain 2"/>
    <property type="match status" value="1"/>
</dbReference>
<dbReference type="Gene3D" id="3.30.460.10">
    <property type="entry name" value="Beta Polymerase, domain 2"/>
    <property type="match status" value="1"/>
</dbReference>
<dbReference type="OrthoDB" id="9805698at2"/>
<dbReference type="Pfam" id="PF01966">
    <property type="entry name" value="HD"/>
    <property type="match status" value="1"/>
</dbReference>
<dbReference type="EMBL" id="VJNB01000004">
    <property type="protein sequence ID" value="TSE20162.1"/>
    <property type="molecule type" value="Genomic_DNA"/>
</dbReference>
<evidence type="ECO:0000313" key="14">
    <source>
        <dbReference type="Proteomes" id="UP000315736"/>
    </source>
</evidence>
<dbReference type="GO" id="GO:0042245">
    <property type="term" value="P:RNA repair"/>
    <property type="evidence" value="ECO:0007669"/>
    <property type="project" value="UniProtKB-KW"/>
</dbReference>
<evidence type="ECO:0000256" key="1">
    <source>
        <dbReference type="ARBA" id="ARBA00022596"/>
    </source>
</evidence>
<dbReference type="GO" id="GO:0005524">
    <property type="term" value="F:ATP binding"/>
    <property type="evidence" value="ECO:0007669"/>
    <property type="project" value="UniProtKB-UniRule"/>
</dbReference>
<organism evidence="13 14">
    <name type="scientific">Tepidimonas alkaliphilus</name>
    <dbReference type="NCBI Taxonomy" id="2588942"/>
    <lineage>
        <taxon>Bacteria</taxon>
        <taxon>Pseudomonadati</taxon>
        <taxon>Pseudomonadota</taxon>
        <taxon>Betaproteobacteria</taxon>
        <taxon>Burkholderiales</taxon>
        <taxon>Tepidimonas</taxon>
    </lineage>
</organism>
<feature type="binding site" evidence="11">
    <location>
        <position position="34"/>
    </location>
    <ligand>
        <name>Mg(2+)</name>
        <dbReference type="ChEBI" id="CHEBI:18420"/>
    </ligand>
</feature>
<evidence type="ECO:0000256" key="9">
    <source>
        <dbReference type="ARBA" id="ARBA00022842"/>
    </source>
</evidence>
<dbReference type="AlphaFoldDB" id="A0A554W9A6"/>
<feature type="domain" description="HD" evidence="12">
    <location>
        <begin position="249"/>
        <end position="350"/>
    </location>
</feature>
<keyword evidence="11" id="KW-0378">Hydrolase</keyword>
<dbReference type="Proteomes" id="UP000315736">
    <property type="component" value="Unassembled WGS sequence"/>
</dbReference>
<evidence type="ECO:0000256" key="3">
    <source>
        <dbReference type="ARBA" id="ARBA00022694"/>
    </source>
</evidence>
<protein>
    <recommendedName>
        <fullName evidence="11">Multifunctional CCA protein</fullName>
    </recommendedName>
    <domain>
        <recommendedName>
            <fullName evidence="11">CCA-adding enzyme</fullName>
            <ecNumber evidence="11">2.7.7.72</ecNumber>
        </recommendedName>
        <alternativeName>
            <fullName evidence="11">CCA tRNA nucleotidyltransferase</fullName>
        </alternativeName>
        <alternativeName>
            <fullName evidence="11">tRNA CCA-pyrophosphorylase</fullName>
        </alternativeName>
        <alternativeName>
            <fullName evidence="11">tRNA adenylyl-/cytidylyl-transferase</fullName>
        </alternativeName>
        <alternativeName>
            <fullName evidence="11">tRNA nucleotidyltransferase</fullName>
        </alternativeName>
        <alternativeName>
            <fullName evidence="11">tRNA-NT</fullName>
        </alternativeName>
    </domain>
    <domain>
        <recommendedName>
            <fullName evidence="11">2'-nucleotidase</fullName>
            <ecNumber evidence="11">3.1.3.-</ecNumber>
        </recommendedName>
    </domain>
    <domain>
        <recommendedName>
            <fullName evidence="11">2',3'-cyclic phosphodiesterase</fullName>
            <ecNumber evidence="11">3.1.4.-</ecNumber>
        </recommendedName>
    </domain>
    <domain>
        <recommendedName>
            <fullName evidence="11">Phosphatase</fullName>
        </recommendedName>
    </domain>
</protein>
<feature type="binding site" evidence="11">
    <location>
        <position position="32"/>
    </location>
    <ligand>
        <name>Mg(2+)</name>
        <dbReference type="ChEBI" id="CHEBI:18420"/>
    </ligand>
</feature>
<accession>A0A554W9A6</accession>
<keyword evidence="9 11" id="KW-0460">Magnesium</keyword>
<comment type="subunit">
    <text evidence="11">Monomer. Can also form homodimers and oligomers.</text>
</comment>
<dbReference type="PANTHER" id="PTHR47545">
    <property type="entry name" value="MULTIFUNCTIONAL CCA PROTEIN"/>
    <property type="match status" value="1"/>
</dbReference>
<comment type="catalytic activity">
    <reaction evidence="11">
        <text>a tRNA with a 3' CCA end + 2 CTP + ATP = a tRNA with a 3' CCACCA end + 3 diphosphate</text>
        <dbReference type="Rhea" id="RHEA:76235"/>
        <dbReference type="Rhea" id="RHEA-COMP:10468"/>
        <dbReference type="Rhea" id="RHEA-COMP:18655"/>
        <dbReference type="ChEBI" id="CHEBI:30616"/>
        <dbReference type="ChEBI" id="CHEBI:33019"/>
        <dbReference type="ChEBI" id="CHEBI:37563"/>
        <dbReference type="ChEBI" id="CHEBI:83071"/>
        <dbReference type="ChEBI" id="CHEBI:195187"/>
    </reaction>
</comment>
<comment type="cofactor">
    <cofactor evidence="11">
        <name>Mg(2+)</name>
        <dbReference type="ChEBI" id="CHEBI:18420"/>
    </cofactor>
    <text evidence="11">Magnesium is required for nucleotidyltransferase activity.</text>
</comment>
<comment type="miscellaneous">
    <text evidence="11">A single active site specifically recognizes both ATP and CTP and is responsible for their addition.</text>
</comment>
<dbReference type="Pfam" id="PF12627">
    <property type="entry name" value="PolyA_pol_RNAbd"/>
    <property type="match status" value="1"/>
</dbReference>
<comment type="domain">
    <text evidence="11">Comprises two domains: an N-terminal domain containing the nucleotidyltransferase activity and a C-terminal HD domain associated with both phosphodiesterase and phosphatase activities.</text>
</comment>
<feature type="binding site" evidence="11">
    <location>
        <position position="8"/>
    </location>
    <ligand>
        <name>ATP</name>
        <dbReference type="ChEBI" id="CHEBI:30616"/>
    </ligand>
</feature>
<keyword evidence="11" id="KW-0511">Multifunctional enzyme</keyword>
<evidence type="ECO:0000256" key="8">
    <source>
        <dbReference type="ARBA" id="ARBA00022840"/>
    </source>
</evidence>
<dbReference type="InterPro" id="IPR012006">
    <property type="entry name" value="CCA_bact"/>
</dbReference>
<dbReference type="GO" id="GO:0160016">
    <property type="term" value="F:CCACCA tRNA nucleotidyltransferase activity"/>
    <property type="evidence" value="ECO:0007669"/>
    <property type="project" value="RHEA"/>
</dbReference>
<comment type="catalytic activity">
    <reaction evidence="11">
        <text>a tRNA precursor + 2 CTP + ATP = a tRNA with a 3' CCA end + 3 diphosphate</text>
        <dbReference type="Rhea" id="RHEA:14433"/>
        <dbReference type="Rhea" id="RHEA-COMP:10465"/>
        <dbReference type="Rhea" id="RHEA-COMP:10468"/>
        <dbReference type="ChEBI" id="CHEBI:30616"/>
        <dbReference type="ChEBI" id="CHEBI:33019"/>
        <dbReference type="ChEBI" id="CHEBI:37563"/>
        <dbReference type="ChEBI" id="CHEBI:74896"/>
        <dbReference type="ChEBI" id="CHEBI:83071"/>
        <dbReference type="EC" id="2.7.7.72"/>
    </reaction>
</comment>
<dbReference type="PROSITE" id="PS51831">
    <property type="entry name" value="HD"/>
    <property type="match status" value="1"/>
</dbReference>
<evidence type="ECO:0000313" key="13">
    <source>
        <dbReference type="EMBL" id="TSE20162.1"/>
    </source>
</evidence>
<dbReference type="EC" id="3.1.4.-" evidence="11"/>
<dbReference type="PANTHER" id="PTHR47545:SF1">
    <property type="entry name" value="MULTIFUNCTIONAL CCA PROTEIN"/>
    <property type="match status" value="1"/>
</dbReference>
<feature type="binding site" evidence="11">
    <location>
        <position position="163"/>
    </location>
    <ligand>
        <name>CTP</name>
        <dbReference type="ChEBI" id="CHEBI:37563"/>
    </ligand>
</feature>
<dbReference type="GO" id="GO:0004112">
    <property type="term" value="F:cyclic-nucleotide phosphodiesterase activity"/>
    <property type="evidence" value="ECO:0007669"/>
    <property type="project" value="UniProtKB-UniRule"/>
</dbReference>
<dbReference type="SUPFAM" id="SSF81301">
    <property type="entry name" value="Nucleotidyltransferase"/>
    <property type="match status" value="1"/>
</dbReference>